<dbReference type="EMBL" id="BPLR01012612">
    <property type="protein sequence ID" value="GIY55141.1"/>
    <property type="molecule type" value="Genomic_DNA"/>
</dbReference>
<protein>
    <submittedName>
        <fullName evidence="2">Uncharacterized protein</fullName>
    </submittedName>
</protein>
<comment type="caution">
    <text evidence="2">The sequence shown here is derived from an EMBL/GenBank/DDBJ whole genome shotgun (WGS) entry which is preliminary data.</text>
</comment>
<evidence type="ECO:0000256" key="1">
    <source>
        <dbReference type="SAM" id="MobiDB-lite"/>
    </source>
</evidence>
<dbReference type="AlphaFoldDB" id="A0AAV4UBM8"/>
<gene>
    <name evidence="2" type="ORF">CEXT_372931</name>
</gene>
<sequence>MEKGFGETVENKGRWVLTDEMLKGKGEGGRYNTEEERIEWSGVGDVHEARGREGMEQRQSSHPTRQTNPVRATKRRKKKKKKKGNSSIKRNKRKKKRQEKEKESGCPTGKMLSMETHKKNHQLFPFDNERMENFIFTGIFSGQCCYFFF</sequence>
<feature type="compositionally biased region" description="Polar residues" evidence="1">
    <location>
        <begin position="57"/>
        <end position="70"/>
    </location>
</feature>
<name>A0AAV4UBM8_CAEEX</name>
<reference evidence="2 3" key="1">
    <citation type="submission" date="2021-06" db="EMBL/GenBank/DDBJ databases">
        <title>Caerostris extrusa draft genome.</title>
        <authorList>
            <person name="Kono N."/>
            <person name="Arakawa K."/>
        </authorList>
    </citation>
    <scope>NUCLEOTIDE SEQUENCE [LARGE SCALE GENOMIC DNA]</scope>
</reference>
<keyword evidence="3" id="KW-1185">Reference proteome</keyword>
<evidence type="ECO:0000313" key="3">
    <source>
        <dbReference type="Proteomes" id="UP001054945"/>
    </source>
</evidence>
<proteinExistence type="predicted"/>
<feature type="compositionally biased region" description="Basic and acidic residues" evidence="1">
    <location>
        <begin position="21"/>
        <end position="56"/>
    </location>
</feature>
<feature type="compositionally biased region" description="Basic residues" evidence="1">
    <location>
        <begin position="72"/>
        <end position="97"/>
    </location>
</feature>
<accession>A0AAV4UBM8</accession>
<dbReference type="Proteomes" id="UP001054945">
    <property type="component" value="Unassembled WGS sequence"/>
</dbReference>
<organism evidence="2 3">
    <name type="scientific">Caerostris extrusa</name>
    <name type="common">Bark spider</name>
    <name type="synonym">Caerostris bankana</name>
    <dbReference type="NCBI Taxonomy" id="172846"/>
    <lineage>
        <taxon>Eukaryota</taxon>
        <taxon>Metazoa</taxon>
        <taxon>Ecdysozoa</taxon>
        <taxon>Arthropoda</taxon>
        <taxon>Chelicerata</taxon>
        <taxon>Arachnida</taxon>
        <taxon>Araneae</taxon>
        <taxon>Araneomorphae</taxon>
        <taxon>Entelegynae</taxon>
        <taxon>Araneoidea</taxon>
        <taxon>Araneidae</taxon>
        <taxon>Caerostris</taxon>
    </lineage>
</organism>
<feature type="region of interest" description="Disordered" evidence="1">
    <location>
        <begin position="21"/>
        <end position="112"/>
    </location>
</feature>
<evidence type="ECO:0000313" key="2">
    <source>
        <dbReference type="EMBL" id="GIY55141.1"/>
    </source>
</evidence>